<dbReference type="EMBL" id="LDTD01000060">
    <property type="protein sequence ID" value="KTT69921.1"/>
    <property type="molecule type" value="Genomic_DNA"/>
</dbReference>
<dbReference type="Proteomes" id="UP000072867">
    <property type="component" value="Unassembled WGS sequence"/>
</dbReference>
<dbReference type="InterPro" id="IPR027843">
    <property type="entry name" value="DUF4440"/>
</dbReference>
<protein>
    <recommendedName>
        <fullName evidence="1">DUF4440 domain-containing protein</fullName>
    </recommendedName>
</protein>
<name>A0A147HYA3_9SPHN</name>
<dbReference type="STRING" id="33051.SB4_03210"/>
<dbReference type="PATRIC" id="fig|33051.3.peg.3100"/>
<evidence type="ECO:0000313" key="2">
    <source>
        <dbReference type="EMBL" id="KTT69921.1"/>
    </source>
</evidence>
<evidence type="ECO:0000259" key="1">
    <source>
        <dbReference type="Pfam" id="PF14534"/>
    </source>
</evidence>
<reference evidence="2 3" key="1">
    <citation type="journal article" date="2016" name="Front. Microbiol.">
        <title>Genomic Resource of Rice Seed Associated Bacteria.</title>
        <authorList>
            <person name="Midha S."/>
            <person name="Bansal K."/>
            <person name="Sharma S."/>
            <person name="Kumar N."/>
            <person name="Patil P.P."/>
            <person name="Chaudhry V."/>
            <person name="Patil P.B."/>
        </authorList>
    </citation>
    <scope>NUCLEOTIDE SEQUENCE [LARGE SCALE GENOMIC DNA]</scope>
    <source>
        <strain evidence="2 3">NS319</strain>
    </source>
</reference>
<dbReference type="SUPFAM" id="SSF54427">
    <property type="entry name" value="NTF2-like"/>
    <property type="match status" value="1"/>
</dbReference>
<feature type="domain" description="DUF4440" evidence="1">
    <location>
        <begin position="29"/>
        <end position="126"/>
    </location>
</feature>
<sequence length="132" mass="14567">MIALAPVAVHAATPAADPAEAGIRATMLDSAEGWNRGDLNRFVRIYAPDAVFVGKSGVTRGKAAITQNFQRSFTSDGNRRGQLRFDFLEWKRLGDRRFLIARWNLSGGESGMTSLLFERRADGWKIVADHSS</sequence>
<dbReference type="AlphaFoldDB" id="A0A147HYA3"/>
<gene>
    <name evidence="2" type="ORF">NS319_09660</name>
</gene>
<accession>A0A147HYA3</accession>
<dbReference type="Gene3D" id="3.10.450.50">
    <property type="match status" value="1"/>
</dbReference>
<dbReference type="Pfam" id="PF14534">
    <property type="entry name" value="DUF4440"/>
    <property type="match status" value="1"/>
</dbReference>
<proteinExistence type="predicted"/>
<dbReference type="InterPro" id="IPR032710">
    <property type="entry name" value="NTF2-like_dom_sf"/>
</dbReference>
<evidence type="ECO:0000313" key="3">
    <source>
        <dbReference type="Proteomes" id="UP000072867"/>
    </source>
</evidence>
<organism evidence="2 3">
    <name type="scientific">Sphingomonas sanguinis</name>
    <dbReference type="NCBI Taxonomy" id="33051"/>
    <lineage>
        <taxon>Bacteria</taxon>
        <taxon>Pseudomonadati</taxon>
        <taxon>Pseudomonadota</taxon>
        <taxon>Alphaproteobacteria</taxon>
        <taxon>Sphingomonadales</taxon>
        <taxon>Sphingomonadaceae</taxon>
        <taxon>Sphingomonas</taxon>
    </lineage>
</organism>
<comment type="caution">
    <text evidence="2">The sequence shown here is derived from an EMBL/GenBank/DDBJ whole genome shotgun (WGS) entry which is preliminary data.</text>
</comment>